<keyword evidence="2" id="KW-1185">Reference proteome</keyword>
<sequence length="156" mass="17341">MDEARKPTPPSSPKYVEHTEVKVEFTKTTVVKTTTSEFTTSMTSVSSGAISPISTTVSDTEFPPAHTPEISEDFSKSKVVVAHSTSPLKSPELKESDLESSSRKFHSLYEIAMEMIENYQREVLNRGELQPRDVTGDLQDNAKVKSEMGFGSWDHI</sequence>
<comment type="caution">
    <text evidence="1">The sequence shown here is derived from an EMBL/GenBank/DDBJ whole genome shotgun (WGS) entry which is preliminary data.</text>
</comment>
<organism evidence="1 2">
    <name type="scientific">Dreissena polymorpha</name>
    <name type="common">Zebra mussel</name>
    <name type="synonym">Mytilus polymorpha</name>
    <dbReference type="NCBI Taxonomy" id="45954"/>
    <lineage>
        <taxon>Eukaryota</taxon>
        <taxon>Metazoa</taxon>
        <taxon>Spiralia</taxon>
        <taxon>Lophotrochozoa</taxon>
        <taxon>Mollusca</taxon>
        <taxon>Bivalvia</taxon>
        <taxon>Autobranchia</taxon>
        <taxon>Heteroconchia</taxon>
        <taxon>Euheterodonta</taxon>
        <taxon>Imparidentia</taxon>
        <taxon>Neoheterodontei</taxon>
        <taxon>Myida</taxon>
        <taxon>Dreissenoidea</taxon>
        <taxon>Dreissenidae</taxon>
        <taxon>Dreissena</taxon>
    </lineage>
</organism>
<gene>
    <name evidence="1" type="ORF">DPMN_045867</name>
</gene>
<evidence type="ECO:0000313" key="2">
    <source>
        <dbReference type="Proteomes" id="UP000828390"/>
    </source>
</evidence>
<accession>A0A9D4D733</accession>
<dbReference type="AlphaFoldDB" id="A0A9D4D733"/>
<name>A0A9D4D733_DREPO</name>
<protein>
    <submittedName>
        <fullName evidence="1">Uncharacterized protein</fullName>
    </submittedName>
</protein>
<dbReference type="EMBL" id="JAIWYP010000011">
    <property type="protein sequence ID" value="KAH3739219.1"/>
    <property type="molecule type" value="Genomic_DNA"/>
</dbReference>
<reference evidence="1" key="1">
    <citation type="journal article" date="2019" name="bioRxiv">
        <title>The Genome of the Zebra Mussel, Dreissena polymorpha: A Resource for Invasive Species Research.</title>
        <authorList>
            <person name="McCartney M.A."/>
            <person name="Auch B."/>
            <person name="Kono T."/>
            <person name="Mallez S."/>
            <person name="Zhang Y."/>
            <person name="Obille A."/>
            <person name="Becker A."/>
            <person name="Abrahante J.E."/>
            <person name="Garbe J."/>
            <person name="Badalamenti J.P."/>
            <person name="Herman A."/>
            <person name="Mangelson H."/>
            <person name="Liachko I."/>
            <person name="Sullivan S."/>
            <person name="Sone E.D."/>
            <person name="Koren S."/>
            <person name="Silverstein K.A.T."/>
            <person name="Beckman K.B."/>
            <person name="Gohl D.M."/>
        </authorList>
    </citation>
    <scope>NUCLEOTIDE SEQUENCE</scope>
    <source>
        <strain evidence="1">Duluth1</strain>
        <tissue evidence="1">Whole animal</tissue>
    </source>
</reference>
<dbReference type="Proteomes" id="UP000828390">
    <property type="component" value="Unassembled WGS sequence"/>
</dbReference>
<evidence type="ECO:0000313" key="1">
    <source>
        <dbReference type="EMBL" id="KAH3739219.1"/>
    </source>
</evidence>
<reference evidence="1" key="2">
    <citation type="submission" date="2020-11" db="EMBL/GenBank/DDBJ databases">
        <authorList>
            <person name="McCartney M.A."/>
            <person name="Auch B."/>
            <person name="Kono T."/>
            <person name="Mallez S."/>
            <person name="Becker A."/>
            <person name="Gohl D.M."/>
            <person name="Silverstein K.A.T."/>
            <person name="Koren S."/>
            <person name="Bechman K.B."/>
            <person name="Herman A."/>
            <person name="Abrahante J.E."/>
            <person name="Garbe J."/>
        </authorList>
    </citation>
    <scope>NUCLEOTIDE SEQUENCE</scope>
    <source>
        <strain evidence="1">Duluth1</strain>
        <tissue evidence="1">Whole animal</tissue>
    </source>
</reference>
<proteinExistence type="predicted"/>